<feature type="binding site" evidence="4">
    <location>
        <position position="215"/>
    </location>
    <ligand>
        <name>[4Fe-4S] cluster</name>
        <dbReference type="ChEBI" id="CHEBI:49883"/>
    </ligand>
</feature>
<comment type="cofactor">
    <cofactor evidence="4">
        <name>[4Fe-4S] cluster</name>
        <dbReference type="ChEBI" id="CHEBI:49883"/>
    </cofactor>
    <text evidence="4">Binds 1 [4Fe-4S] cluster per subunit.</text>
</comment>
<feature type="active site" description="Nucleophile; cysteine thiosulfonate intermediate" evidence="4">
    <location>
        <position position="240"/>
    </location>
</feature>
<feature type="binding site" evidence="4">
    <location>
        <position position="133"/>
    </location>
    <ligand>
        <name>[4Fe-4S] cluster</name>
        <dbReference type="ChEBI" id="CHEBI:49883"/>
    </ligand>
</feature>
<keyword evidence="4" id="KW-0963">Cytoplasm</keyword>
<evidence type="ECO:0000313" key="8">
    <source>
        <dbReference type="Proteomes" id="UP000325292"/>
    </source>
</evidence>
<reference evidence="7 8" key="1">
    <citation type="journal article" date="2019" name="Sci. Rep.">
        <title>Sulfobacillus thermotolerans: new insights into resistance and metabolic capacities of acidophilic chemolithotrophs.</title>
        <authorList>
            <person name="Panyushkina A.E."/>
            <person name="Babenko V.V."/>
            <person name="Nikitina A.S."/>
            <person name="Selezneva O.V."/>
            <person name="Tsaplina I.A."/>
            <person name="Letarova M.A."/>
            <person name="Kostryukova E.S."/>
            <person name="Letarov A.V."/>
        </authorList>
    </citation>
    <scope>NUCLEOTIDE SEQUENCE [LARGE SCALE GENOMIC DNA]</scope>
    <source>
        <strain evidence="7 8">Kr1</strain>
    </source>
</reference>
<evidence type="ECO:0000313" key="7">
    <source>
        <dbReference type="EMBL" id="AUW93876.1"/>
    </source>
</evidence>
<evidence type="ECO:0000256" key="2">
    <source>
        <dbReference type="ARBA" id="ARBA00023002"/>
    </source>
</evidence>
<gene>
    <name evidence="4" type="primary">cysH</name>
    <name evidence="7" type="ORF">BXT84_07900</name>
</gene>
<evidence type="ECO:0000256" key="1">
    <source>
        <dbReference type="ARBA" id="ARBA00009732"/>
    </source>
</evidence>
<comment type="catalytic activity">
    <reaction evidence="4">
        <text>[thioredoxin]-disulfide + sulfite + AMP + 2 H(+) = adenosine 5'-phosphosulfate + [thioredoxin]-dithiol</text>
        <dbReference type="Rhea" id="RHEA:21976"/>
        <dbReference type="Rhea" id="RHEA-COMP:10698"/>
        <dbReference type="Rhea" id="RHEA-COMP:10700"/>
        <dbReference type="ChEBI" id="CHEBI:15378"/>
        <dbReference type="ChEBI" id="CHEBI:17359"/>
        <dbReference type="ChEBI" id="CHEBI:29950"/>
        <dbReference type="ChEBI" id="CHEBI:50058"/>
        <dbReference type="ChEBI" id="CHEBI:58243"/>
        <dbReference type="ChEBI" id="CHEBI:456215"/>
        <dbReference type="EC" id="1.8.4.10"/>
    </reaction>
</comment>
<evidence type="ECO:0000259" key="6">
    <source>
        <dbReference type="Pfam" id="PF01507"/>
    </source>
</evidence>
<dbReference type="PANTHER" id="PTHR46509">
    <property type="entry name" value="PHOSPHOADENOSINE PHOSPHOSULFATE REDUCTASE"/>
    <property type="match status" value="1"/>
</dbReference>
<dbReference type="Pfam" id="PF01507">
    <property type="entry name" value="PAPS_reduct"/>
    <property type="match status" value="1"/>
</dbReference>
<dbReference type="SUPFAM" id="SSF52402">
    <property type="entry name" value="Adenine nucleotide alpha hydrolases-like"/>
    <property type="match status" value="1"/>
</dbReference>
<dbReference type="Gene3D" id="3.40.50.620">
    <property type="entry name" value="HUPs"/>
    <property type="match status" value="1"/>
</dbReference>
<feature type="region of interest" description="Disordered" evidence="5">
    <location>
        <begin position="221"/>
        <end position="244"/>
    </location>
</feature>
<keyword evidence="4" id="KW-0479">Metal-binding</keyword>
<feature type="domain" description="Phosphoadenosine phosphosulphate reductase" evidence="6">
    <location>
        <begin position="51"/>
        <end position="221"/>
    </location>
</feature>
<dbReference type="NCBIfam" id="TIGR00434">
    <property type="entry name" value="cysH"/>
    <property type="match status" value="1"/>
</dbReference>
<dbReference type="Proteomes" id="UP000325292">
    <property type="component" value="Chromosome"/>
</dbReference>
<comment type="subcellular location">
    <subcellularLocation>
        <location evidence="4">Cytoplasm</location>
    </subcellularLocation>
</comment>
<dbReference type="InterPro" id="IPR004511">
    <property type="entry name" value="PAPS/APS_Rdtase"/>
</dbReference>
<protein>
    <recommendedName>
        <fullName evidence="4">Adenosine 5'-phosphosulfate reductase</fullName>
        <shortName evidence="4">APS reductase</shortName>
        <ecNumber evidence="4">1.8.4.10</ecNumber>
    </recommendedName>
    <alternativeName>
        <fullName evidence="4">5'-adenylylsulfate reductase</fullName>
    </alternativeName>
    <alternativeName>
        <fullName evidence="4">Thioredoxin-dependent 5'-adenylylsulfate reductase</fullName>
    </alternativeName>
</protein>
<dbReference type="CDD" id="cd23945">
    <property type="entry name" value="PAPS_reductase"/>
    <property type="match status" value="1"/>
</dbReference>
<evidence type="ECO:0000256" key="3">
    <source>
        <dbReference type="ARBA" id="ARBA00024327"/>
    </source>
</evidence>
<keyword evidence="2 4" id="KW-0560">Oxidoreductase</keyword>
<comment type="function">
    <text evidence="4">Catalyzes the formation of sulfite from adenosine 5'-phosphosulfate (APS) using thioredoxin as an electron donor.</text>
</comment>
<keyword evidence="8" id="KW-1185">Reference proteome</keyword>
<name>A0ABM6RRE7_9FIRM</name>
<dbReference type="PANTHER" id="PTHR46509:SF1">
    <property type="entry name" value="PHOSPHOADENOSINE PHOSPHOSULFATE REDUCTASE"/>
    <property type="match status" value="1"/>
</dbReference>
<dbReference type="PIRSF" id="PIRSF000857">
    <property type="entry name" value="PAPS_reductase"/>
    <property type="match status" value="1"/>
</dbReference>
<feature type="binding site" evidence="4">
    <location>
        <position position="218"/>
    </location>
    <ligand>
        <name>[4Fe-4S] cluster</name>
        <dbReference type="ChEBI" id="CHEBI:49883"/>
    </ligand>
</feature>
<evidence type="ECO:0000256" key="5">
    <source>
        <dbReference type="SAM" id="MobiDB-lite"/>
    </source>
</evidence>
<dbReference type="NCBIfam" id="NF002537">
    <property type="entry name" value="PRK02090.1"/>
    <property type="match status" value="1"/>
</dbReference>
<feature type="binding site" evidence="4">
    <location>
        <position position="132"/>
    </location>
    <ligand>
        <name>[4Fe-4S] cluster</name>
        <dbReference type="ChEBI" id="CHEBI:49883"/>
    </ligand>
</feature>
<dbReference type="HAMAP" id="MF_00063">
    <property type="entry name" value="CysH"/>
    <property type="match status" value="1"/>
</dbReference>
<comment type="similarity">
    <text evidence="1 4">Belongs to the PAPS reductase family. CysH subfamily.</text>
</comment>
<dbReference type="EC" id="1.8.4.10" evidence="4"/>
<comment type="pathway">
    <text evidence="3 4">Sulfur metabolism; hydrogen sulfide biosynthesis; sulfite from sulfate.</text>
</comment>
<dbReference type="InterPro" id="IPR014729">
    <property type="entry name" value="Rossmann-like_a/b/a_fold"/>
</dbReference>
<dbReference type="EMBL" id="CP019454">
    <property type="protein sequence ID" value="AUW93876.1"/>
    <property type="molecule type" value="Genomic_DNA"/>
</dbReference>
<proteinExistence type="inferred from homology"/>
<keyword evidence="4" id="KW-0408">Iron</keyword>
<organism evidence="7 8">
    <name type="scientific">Sulfobacillus thermotolerans</name>
    <dbReference type="NCBI Taxonomy" id="338644"/>
    <lineage>
        <taxon>Bacteria</taxon>
        <taxon>Bacillati</taxon>
        <taxon>Bacillota</taxon>
        <taxon>Clostridia</taxon>
        <taxon>Eubacteriales</taxon>
        <taxon>Clostridiales Family XVII. Incertae Sedis</taxon>
        <taxon>Sulfobacillus</taxon>
    </lineage>
</organism>
<dbReference type="InterPro" id="IPR002500">
    <property type="entry name" value="PAPS_reduct_dom"/>
</dbReference>
<sequence length="244" mass="27861">MADTTAFRNFSRKDEQIVTPDLRINQWQHTLRHAPLQDILIWAKETFGDTIVIASSLGPEDMVILDAAHATGWTPHVICLDTGVLFPQTLALLDQACHLYDIHIELITPKQSLADQAEQYGPRLWETHPDVCCRLRKVEPLRERLADASAWITGIRRSQSPTRQTAEVVEWDPIFSRIKVNPLAFWTHDAVWEYIHQRQVPYNPLHDQGYPSIGCMPCTQPSDGTSERSGRWSGFTKTECGLHR</sequence>
<evidence type="ECO:0000256" key="4">
    <source>
        <dbReference type="HAMAP-Rule" id="MF_00063"/>
    </source>
</evidence>
<accession>A0ABM6RRE7</accession>
<keyword evidence="4" id="KW-0411">Iron-sulfur</keyword>